<dbReference type="HOGENOM" id="CLU_2353155_0_0_2"/>
<name>F7PGN0_9EURY</name>
<reference evidence="2 5" key="3">
    <citation type="journal article" date="2014" name="Environ. Microbiol.">
        <title>Halorhabdus tiamatea: proteogenomics and glycosidase activity measurements identify the first cultivated euryarchaeon from a deep-sea anoxic brine lake as potential polysaccharide degrader.</title>
        <authorList>
            <person name="Werner J."/>
            <person name="Ferrer M."/>
            <person name="Michel G."/>
            <person name="Mann A.J."/>
            <person name="Huang S."/>
            <person name="Juarez S."/>
            <person name="Ciordia S."/>
            <person name="Albar J.P."/>
            <person name="Alcaide M."/>
            <person name="La Cono V."/>
            <person name="Yakimov M.M."/>
            <person name="Antunes A."/>
            <person name="Taborda M."/>
            <person name="Da Costa M.S."/>
            <person name="Amann R.I."/>
            <person name="Gloeckner F.O."/>
            <person name="Golyshina O.V."/>
            <person name="Golyshin P.N."/>
            <person name="Teeling H."/>
        </authorList>
    </citation>
    <scope>NUCLEOTIDE SEQUENCE [LARGE SCALE GENOMIC DNA]</scope>
    <source>
        <strain evidence="5">SARL4B</strain>
        <strain evidence="2">Type strain: SARL4B</strain>
    </source>
</reference>
<dbReference type="STRING" id="1033806.HTIA_0943"/>
<protein>
    <submittedName>
        <fullName evidence="3">Dolichyl-phosphate beta-D-mannosyltransferase protein</fullName>
        <ecNumber evidence="3">2.4.2.53</ecNumber>
    </submittedName>
    <submittedName>
        <fullName evidence="2">Glycosyltransferase</fullName>
    </submittedName>
</protein>
<dbReference type="EC" id="2.4.2.53" evidence="3"/>
<dbReference type="GO" id="GO:0099621">
    <property type="term" value="F:undecaprenyl-phosphate 4-deoxy-4-formamido-L-arabinose transferase activity"/>
    <property type="evidence" value="ECO:0007669"/>
    <property type="project" value="UniProtKB-EC"/>
</dbReference>
<keyword evidence="3" id="KW-0808">Transferase</keyword>
<evidence type="ECO:0000313" key="2">
    <source>
        <dbReference type="EMBL" id="CCQ33082.1"/>
    </source>
</evidence>
<evidence type="ECO:0000313" key="5">
    <source>
        <dbReference type="Proteomes" id="UP000015381"/>
    </source>
</evidence>
<dbReference type="GeneID" id="23800494"/>
<feature type="compositionally biased region" description="Gly residues" evidence="1">
    <location>
        <begin position="15"/>
        <end position="31"/>
    </location>
</feature>
<reference evidence="3 4" key="2">
    <citation type="journal article" date="2013" name="PLoS ONE">
        <title>INDIGO - INtegrated Data Warehouse of MIcrobial GenOmes with Examples from the Red Sea Extremophiles.</title>
        <authorList>
            <person name="Alam I."/>
            <person name="Antunes A."/>
            <person name="Kamau A.A."/>
            <person name="Ba Alawi W."/>
            <person name="Kalkatawi M."/>
            <person name="Stingl U."/>
            <person name="Bajic V.B."/>
        </authorList>
    </citation>
    <scope>NUCLEOTIDE SEQUENCE [LARGE SCALE GENOMIC DNA]</scope>
    <source>
        <strain evidence="3 4">SARL4B</strain>
    </source>
</reference>
<evidence type="ECO:0000256" key="1">
    <source>
        <dbReference type="SAM" id="MobiDB-lite"/>
    </source>
</evidence>
<dbReference type="EMBL" id="AFNT02000046">
    <property type="protein sequence ID" value="ERJ05051.1"/>
    <property type="molecule type" value="Genomic_DNA"/>
</dbReference>
<dbReference type="AlphaFoldDB" id="F7PGN0"/>
<evidence type="ECO:0000313" key="3">
    <source>
        <dbReference type="EMBL" id="ERJ05051.1"/>
    </source>
</evidence>
<gene>
    <name evidence="3" type="primary">dpm</name>
    <name evidence="3" type="ORF">HLRTI_002996</name>
    <name evidence="2" type="ORF">HTIA_0943</name>
</gene>
<dbReference type="RefSeq" id="WP_008524447.1">
    <property type="nucleotide sequence ID" value="NC_021921.1"/>
</dbReference>
<reference evidence="3 4" key="1">
    <citation type="journal article" date="2011" name="J. Bacteriol.">
        <title>Genome sequence of Halorhabdus tiamatea, the first archaeon isolated from a deep-sea anoxic brine lake.</title>
        <authorList>
            <person name="Antunes A."/>
            <person name="Alam I."/>
            <person name="Bajic V.B."/>
            <person name="Stingl U."/>
        </authorList>
    </citation>
    <scope>NUCLEOTIDE SEQUENCE [LARGE SCALE GENOMIC DNA]</scope>
    <source>
        <strain evidence="3 4">SARL4B</strain>
    </source>
</reference>
<proteinExistence type="predicted"/>
<dbReference type="KEGG" id="hti:HTIA_0943"/>
<dbReference type="OrthoDB" id="147253at2157"/>
<sequence>MATEYTRSNQPGTEGDLGGESTGYQGEGNLLGPGSDVDPALSVVLPTLNEERGIEVCIEQIKDAVETMDVTAEIIVSDSKARDRNWRGLSEQSHSV</sequence>
<feature type="region of interest" description="Disordered" evidence="1">
    <location>
        <begin position="1"/>
        <end position="39"/>
    </location>
</feature>
<accession>F7PGN0</accession>
<keyword evidence="5" id="KW-1185">Reference proteome</keyword>
<dbReference type="Proteomes" id="UP000015381">
    <property type="component" value="Chromosome I"/>
</dbReference>
<feature type="compositionally biased region" description="Polar residues" evidence="1">
    <location>
        <begin position="1"/>
        <end position="12"/>
    </location>
</feature>
<dbReference type="Gene3D" id="3.90.550.10">
    <property type="entry name" value="Spore Coat Polysaccharide Biosynthesis Protein SpsA, Chain A"/>
    <property type="match status" value="1"/>
</dbReference>
<dbReference type="InterPro" id="IPR029044">
    <property type="entry name" value="Nucleotide-diphossugar_trans"/>
</dbReference>
<dbReference type="SUPFAM" id="SSF53448">
    <property type="entry name" value="Nucleotide-diphospho-sugar transferases"/>
    <property type="match status" value="1"/>
</dbReference>
<dbReference type="eggNOG" id="arCOG01386">
    <property type="taxonomic scope" value="Archaea"/>
</dbReference>
<dbReference type="Proteomes" id="UP000003861">
    <property type="component" value="Unassembled WGS sequence"/>
</dbReference>
<keyword evidence="3" id="KW-0328">Glycosyltransferase</keyword>
<evidence type="ECO:0000313" key="4">
    <source>
        <dbReference type="Proteomes" id="UP000003861"/>
    </source>
</evidence>
<organism evidence="3 4">
    <name type="scientific">Halorhabdus tiamatea SARL4B</name>
    <dbReference type="NCBI Taxonomy" id="1033806"/>
    <lineage>
        <taxon>Archaea</taxon>
        <taxon>Methanobacteriati</taxon>
        <taxon>Methanobacteriota</taxon>
        <taxon>Stenosarchaea group</taxon>
        <taxon>Halobacteria</taxon>
        <taxon>Halobacteriales</taxon>
        <taxon>Haloarculaceae</taxon>
        <taxon>Halorhabdus</taxon>
    </lineage>
</organism>
<dbReference type="EMBL" id="HF571520">
    <property type="protein sequence ID" value="CCQ33082.1"/>
    <property type="molecule type" value="Genomic_DNA"/>
</dbReference>